<dbReference type="InterPro" id="IPR013818">
    <property type="entry name" value="Lipase"/>
</dbReference>
<protein>
    <submittedName>
        <fullName evidence="6">Phospholipase A1 member A</fullName>
    </submittedName>
</protein>
<evidence type="ECO:0000313" key="7">
    <source>
        <dbReference type="Proteomes" id="UP000299102"/>
    </source>
</evidence>
<proteinExistence type="inferred from homology"/>
<dbReference type="GO" id="GO:0005615">
    <property type="term" value="C:extracellular space"/>
    <property type="evidence" value="ECO:0007669"/>
    <property type="project" value="TreeGrafter"/>
</dbReference>
<dbReference type="Proteomes" id="UP000299102">
    <property type="component" value="Unassembled WGS sequence"/>
</dbReference>
<keyword evidence="7" id="KW-1185">Reference proteome</keyword>
<evidence type="ECO:0000256" key="3">
    <source>
        <dbReference type="ARBA" id="ARBA00022525"/>
    </source>
</evidence>
<evidence type="ECO:0000259" key="5">
    <source>
        <dbReference type="Pfam" id="PF00151"/>
    </source>
</evidence>
<reference evidence="6 7" key="1">
    <citation type="journal article" date="2019" name="Commun. Biol.">
        <title>The bagworm genome reveals a unique fibroin gene that provides high tensile strength.</title>
        <authorList>
            <person name="Kono N."/>
            <person name="Nakamura H."/>
            <person name="Ohtoshi R."/>
            <person name="Tomita M."/>
            <person name="Numata K."/>
            <person name="Arakawa K."/>
        </authorList>
    </citation>
    <scope>NUCLEOTIDE SEQUENCE [LARGE SCALE GENOMIC DNA]</scope>
</reference>
<name>A0A4C1Y790_EUMVA</name>
<gene>
    <name evidence="6" type="primary">Pla1a</name>
    <name evidence="6" type="ORF">EVAR_58865_1</name>
</gene>
<feature type="domain" description="Lipase" evidence="5">
    <location>
        <begin position="134"/>
        <end position="264"/>
    </location>
</feature>
<dbReference type="AlphaFoldDB" id="A0A4C1Y790"/>
<evidence type="ECO:0000256" key="2">
    <source>
        <dbReference type="ARBA" id="ARBA00010701"/>
    </source>
</evidence>
<dbReference type="STRING" id="151549.A0A4C1Y790"/>
<sequence length="296" mass="31872">MVPLGGLVLRVAPSGSGIADGRCDDMFETCGLRIADVICPRPGPRKRLPFNVDKFHGPPGCSIKSRPVNYCTVSEFMLTCHCRILPMNRLAYAYIQQLSACFVSPPGGRVAALGDCYVRHYTGNTTDQNLIYRFANIKDLLKSPLFDPKRRTVLYIHGYVEFHTDTSVRTVVGAYLQQGEYNALLLDWSNLAYGQYLAAATNALHVSISLLAVTSHCLVKYLVGRAAAVALHRLLSSGLAADSVHVVGHSLGAHIAGVIGRYLKLKNYTLPSPPPFVSSLGGGSCGLRPTGLGGTP</sequence>
<dbReference type="GO" id="GO:0016298">
    <property type="term" value="F:lipase activity"/>
    <property type="evidence" value="ECO:0007669"/>
    <property type="project" value="InterPro"/>
</dbReference>
<dbReference type="Gene3D" id="3.40.50.1820">
    <property type="entry name" value="alpha/beta hydrolase"/>
    <property type="match status" value="1"/>
</dbReference>
<evidence type="ECO:0000256" key="1">
    <source>
        <dbReference type="ARBA" id="ARBA00004613"/>
    </source>
</evidence>
<evidence type="ECO:0000256" key="4">
    <source>
        <dbReference type="RuleBase" id="RU004262"/>
    </source>
</evidence>
<comment type="caution">
    <text evidence="6">The sequence shown here is derived from an EMBL/GenBank/DDBJ whole genome shotgun (WGS) entry which is preliminary data.</text>
</comment>
<dbReference type="GO" id="GO:0017171">
    <property type="term" value="F:serine hydrolase activity"/>
    <property type="evidence" value="ECO:0007669"/>
    <property type="project" value="TreeGrafter"/>
</dbReference>
<dbReference type="InterPro" id="IPR000734">
    <property type="entry name" value="TAG_lipase"/>
</dbReference>
<dbReference type="SUPFAM" id="SSF53474">
    <property type="entry name" value="alpha/beta-Hydrolases"/>
    <property type="match status" value="1"/>
</dbReference>
<accession>A0A4C1Y790</accession>
<dbReference type="PANTHER" id="PTHR11610:SF37">
    <property type="entry name" value="GH01208P"/>
    <property type="match status" value="1"/>
</dbReference>
<comment type="subcellular location">
    <subcellularLocation>
        <location evidence="1">Secreted</location>
    </subcellularLocation>
</comment>
<keyword evidence="3" id="KW-0964">Secreted</keyword>
<dbReference type="OrthoDB" id="199913at2759"/>
<dbReference type="PANTHER" id="PTHR11610">
    <property type="entry name" value="LIPASE"/>
    <property type="match status" value="1"/>
</dbReference>
<dbReference type="EMBL" id="BGZK01001120">
    <property type="protein sequence ID" value="GBP71768.1"/>
    <property type="molecule type" value="Genomic_DNA"/>
</dbReference>
<organism evidence="6 7">
    <name type="scientific">Eumeta variegata</name>
    <name type="common">Bagworm moth</name>
    <name type="synonym">Eumeta japonica</name>
    <dbReference type="NCBI Taxonomy" id="151549"/>
    <lineage>
        <taxon>Eukaryota</taxon>
        <taxon>Metazoa</taxon>
        <taxon>Ecdysozoa</taxon>
        <taxon>Arthropoda</taxon>
        <taxon>Hexapoda</taxon>
        <taxon>Insecta</taxon>
        <taxon>Pterygota</taxon>
        <taxon>Neoptera</taxon>
        <taxon>Endopterygota</taxon>
        <taxon>Lepidoptera</taxon>
        <taxon>Glossata</taxon>
        <taxon>Ditrysia</taxon>
        <taxon>Tineoidea</taxon>
        <taxon>Psychidae</taxon>
        <taxon>Oiketicinae</taxon>
        <taxon>Eumeta</taxon>
    </lineage>
</organism>
<dbReference type="Pfam" id="PF00151">
    <property type="entry name" value="Lipase"/>
    <property type="match status" value="1"/>
</dbReference>
<dbReference type="GO" id="GO:0016042">
    <property type="term" value="P:lipid catabolic process"/>
    <property type="evidence" value="ECO:0007669"/>
    <property type="project" value="TreeGrafter"/>
</dbReference>
<evidence type="ECO:0000313" key="6">
    <source>
        <dbReference type="EMBL" id="GBP71768.1"/>
    </source>
</evidence>
<dbReference type="InterPro" id="IPR029058">
    <property type="entry name" value="AB_hydrolase_fold"/>
</dbReference>
<comment type="similarity">
    <text evidence="2 4">Belongs to the AB hydrolase superfamily. Lipase family.</text>
</comment>